<dbReference type="HOGENOM" id="CLU_2776729_0_0_1"/>
<dbReference type="AlphaFoldDB" id="A0A093V8D6"/>
<sequence>FASSRRSRHSQSCFQTMAVKRLRVGVLTRYGKNLRSSLEEHLRALLSATLEDGYTIQVGVVKFGIADVHPAEFITLNFSQEQFSG</sequence>
<name>A0A093V8D6_TALMA</name>
<reference evidence="1" key="1">
    <citation type="journal article" date="2014" name="PLoS Genet.">
        <title>Signature Gene Expression Reveals Novel Clues to the Molecular Mechanisms of Dimorphic Transition in Penicillium marneffei.</title>
        <authorList>
            <person name="Yang E."/>
            <person name="Wang G."/>
            <person name="Cai J."/>
            <person name="Woo P.C."/>
            <person name="Lau S.K."/>
            <person name="Yuen K.-Y."/>
            <person name="Chow W.-N."/>
            <person name="Lin X."/>
        </authorList>
    </citation>
    <scope>NUCLEOTIDE SEQUENCE [LARGE SCALE GENOMIC DNA]</scope>
    <source>
        <strain evidence="1">PM1</strain>
    </source>
</reference>
<accession>A0A093V8D6</accession>
<organism evidence="1">
    <name type="scientific">Talaromyces marneffei PM1</name>
    <dbReference type="NCBI Taxonomy" id="1077442"/>
    <lineage>
        <taxon>Eukaryota</taxon>
        <taxon>Fungi</taxon>
        <taxon>Dikarya</taxon>
        <taxon>Ascomycota</taxon>
        <taxon>Pezizomycotina</taxon>
        <taxon>Eurotiomycetes</taxon>
        <taxon>Eurotiomycetidae</taxon>
        <taxon>Eurotiales</taxon>
        <taxon>Trichocomaceae</taxon>
        <taxon>Talaromyces</taxon>
        <taxon>Talaromyces sect. Talaromyces</taxon>
    </lineage>
</organism>
<protein>
    <submittedName>
        <fullName evidence="1">Uncharacterized protein</fullName>
    </submittedName>
</protein>
<comment type="caution">
    <text evidence="1">The sequence shown here is derived from an EMBL/GenBank/DDBJ whole genome shotgun (WGS) entry which is preliminary data.</text>
</comment>
<gene>
    <name evidence="1" type="ORF">GQ26_0190200</name>
</gene>
<evidence type="ECO:0000313" key="1">
    <source>
        <dbReference type="EMBL" id="KFX46249.1"/>
    </source>
</evidence>
<proteinExistence type="predicted"/>
<feature type="non-terminal residue" evidence="1">
    <location>
        <position position="1"/>
    </location>
</feature>
<dbReference type="EMBL" id="JPOX01000019">
    <property type="protein sequence ID" value="KFX46249.1"/>
    <property type="molecule type" value="Genomic_DNA"/>
</dbReference>